<dbReference type="Pfam" id="PF07992">
    <property type="entry name" value="Pyr_redox_2"/>
    <property type="match status" value="1"/>
</dbReference>
<dbReference type="eggNOG" id="COG0446">
    <property type="taxonomic scope" value="Bacteria"/>
</dbReference>
<evidence type="ECO:0000256" key="9">
    <source>
        <dbReference type="ARBA" id="ARBA00023014"/>
    </source>
</evidence>
<dbReference type="GO" id="GO:0010181">
    <property type="term" value="F:FMN binding"/>
    <property type="evidence" value="ECO:0007669"/>
    <property type="project" value="InterPro"/>
</dbReference>
<dbReference type="PANTHER" id="PTHR42917">
    <property type="entry name" value="2,4-DIENOYL-COA REDUCTASE"/>
    <property type="match status" value="1"/>
</dbReference>
<dbReference type="GO" id="GO:0051536">
    <property type="term" value="F:iron-sulfur cluster binding"/>
    <property type="evidence" value="ECO:0007669"/>
    <property type="project" value="UniProtKB-KW"/>
</dbReference>
<keyword evidence="9" id="KW-0411">Iron-sulfur</keyword>
<dbReference type="STRING" id="100884.GCA_000269565_02100"/>
<dbReference type="eggNOG" id="COG1902">
    <property type="taxonomic scope" value="Bacteria"/>
</dbReference>
<dbReference type="RefSeq" id="WP_008789099.1">
    <property type="nucleotide sequence ID" value="NZ_AKCB01000001.1"/>
</dbReference>
<comment type="cofactor">
    <cofactor evidence="2">
        <name>[4Fe-4S] cluster</name>
        <dbReference type="ChEBI" id="CHEBI:49883"/>
    </cofactor>
</comment>
<gene>
    <name evidence="12" type="ORF">HMPREF9488_01999</name>
</gene>
<organism evidence="12 13">
    <name type="scientific">Coprobacillus cateniformis</name>
    <dbReference type="NCBI Taxonomy" id="100884"/>
    <lineage>
        <taxon>Bacteria</taxon>
        <taxon>Bacillati</taxon>
        <taxon>Bacillota</taxon>
        <taxon>Erysipelotrichia</taxon>
        <taxon>Erysipelotrichales</taxon>
        <taxon>Coprobacillaceae</taxon>
        <taxon>Coprobacillus</taxon>
    </lineage>
</organism>
<dbReference type="Gene3D" id="3.20.20.70">
    <property type="entry name" value="Aldolase class I"/>
    <property type="match status" value="1"/>
</dbReference>
<dbReference type="GO" id="GO:0016491">
    <property type="term" value="F:oxidoreductase activity"/>
    <property type="evidence" value="ECO:0007669"/>
    <property type="project" value="UniProtKB-KW"/>
</dbReference>
<feature type="domain" description="NADH:flavin oxidoreductase/NADH oxidase N-terminal" evidence="10">
    <location>
        <begin position="6"/>
        <end position="321"/>
    </location>
</feature>
<evidence type="ECO:0000256" key="8">
    <source>
        <dbReference type="ARBA" id="ARBA00023004"/>
    </source>
</evidence>
<dbReference type="GO" id="GO:0046872">
    <property type="term" value="F:metal ion binding"/>
    <property type="evidence" value="ECO:0007669"/>
    <property type="project" value="UniProtKB-KW"/>
</dbReference>
<comment type="cofactor">
    <cofactor evidence="1">
        <name>FMN</name>
        <dbReference type="ChEBI" id="CHEBI:58210"/>
    </cofactor>
</comment>
<accession>E7GB58</accession>
<dbReference type="PRINTS" id="PR00368">
    <property type="entry name" value="FADPNR"/>
</dbReference>
<evidence type="ECO:0000256" key="4">
    <source>
        <dbReference type="ARBA" id="ARBA00022630"/>
    </source>
</evidence>
<reference evidence="12 13" key="1">
    <citation type="submission" date="2010-12" db="EMBL/GenBank/DDBJ databases">
        <title>The Genome Sequence of Coprobacillus sp. strain 29_1.</title>
        <authorList>
            <consortium name="The Broad Institute Genome Sequencing Platform"/>
            <person name="Earl A."/>
            <person name="Ward D."/>
            <person name="Feldgarden M."/>
            <person name="Gevers D."/>
            <person name="Daigneault M."/>
            <person name="Sibley C.D."/>
            <person name="White A."/>
            <person name="Strauss J."/>
            <person name="Allen-Vercoe E."/>
            <person name="Young S.K."/>
            <person name="Zeng Q."/>
            <person name="Gargeya S."/>
            <person name="Fitzgerald M."/>
            <person name="Haas B."/>
            <person name="Abouelleil A."/>
            <person name="Alvarado L."/>
            <person name="Arachchi H.M."/>
            <person name="Berlin A."/>
            <person name="Brown A."/>
            <person name="Chapman S.B."/>
            <person name="Chen Z."/>
            <person name="Dunbar C."/>
            <person name="Freedman E."/>
            <person name="Gearin G."/>
            <person name="Gellesch M."/>
            <person name="Goldberg J."/>
            <person name="Griggs A."/>
            <person name="Gujja S."/>
            <person name="Heilman E."/>
            <person name="Heiman D."/>
            <person name="Howarth C."/>
            <person name="Larson L."/>
            <person name="Lui A."/>
            <person name="MacDonald P.J.P."/>
            <person name="Mehta T."/>
            <person name="Montmayeur A."/>
            <person name="Murphy C."/>
            <person name="Neiman D."/>
            <person name="Pearson M."/>
            <person name="Priest M."/>
            <person name="Roberts A."/>
            <person name="Saif S."/>
            <person name="Shea T."/>
            <person name="Shenoy N."/>
            <person name="Sisk P."/>
            <person name="Stolte C."/>
            <person name="Sykes S."/>
            <person name="White J."/>
            <person name="Yandava C."/>
            <person name="Nusbaum C."/>
            <person name="Birren B."/>
        </authorList>
    </citation>
    <scope>NUCLEOTIDE SEQUENCE [LARGE SCALE GENOMIC DNA]</scope>
    <source>
        <strain evidence="12 13">29_1</strain>
    </source>
</reference>
<keyword evidence="8" id="KW-0408">Iron</keyword>
<dbReference type="HOGENOM" id="CLU_012153_1_2_9"/>
<feature type="domain" description="FAD/NAD(P)-binding" evidence="11">
    <location>
        <begin position="367"/>
        <end position="590"/>
    </location>
</feature>
<evidence type="ECO:0000313" key="12">
    <source>
        <dbReference type="EMBL" id="EFW04874.1"/>
    </source>
</evidence>
<comment type="similarity">
    <text evidence="3">In the N-terminal section; belongs to the NADH:flavin oxidoreductase/NADH oxidase family.</text>
</comment>
<dbReference type="GeneID" id="78229940"/>
<dbReference type="Pfam" id="PF00724">
    <property type="entry name" value="Oxidored_FMN"/>
    <property type="match status" value="1"/>
</dbReference>
<dbReference type="CDD" id="cd02803">
    <property type="entry name" value="OYE_like_FMN_family"/>
    <property type="match status" value="1"/>
</dbReference>
<name>E7GB58_9FIRM</name>
<evidence type="ECO:0000259" key="11">
    <source>
        <dbReference type="Pfam" id="PF07992"/>
    </source>
</evidence>
<evidence type="ECO:0000256" key="1">
    <source>
        <dbReference type="ARBA" id="ARBA00001917"/>
    </source>
</evidence>
<evidence type="ECO:0000256" key="7">
    <source>
        <dbReference type="ARBA" id="ARBA00023002"/>
    </source>
</evidence>
<keyword evidence="6" id="KW-0479">Metal-binding</keyword>
<dbReference type="SUPFAM" id="SSF51395">
    <property type="entry name" value="FMN-linked oxidoreductases"/>
    <property type="match status" value="1"/>
</dbReference>
<dbReference type="InterPro" id="IPR013785">
    <property type="entry name" value="Aldolase_TIM"/>
</dbReference>
<proteinExistence type="inferred from homology"/>
<dbReference type="InterPro" id="IPR036188">
    <property type="entry name" value="FAD/NAD-bd_sf"/>
</dbReference>
<dbReference type="PANTHER" id="PTHR42917:SF2">
    <property type="entry name" value="2,4-DIENOYL-COA REDUCTASE [(2E)-ENOYL-COA-PRODUCING]"/>
    <property type="match status" value="1"/>
</dbReference>
<dbReference type="Gene3D" id="3.50.50.60">
    <property type="entry name" value="FAD/NAD(P)-binding domain"/>
    <property type="match status" value="1"/>
</dbReference>
<evidence type="ECO:0000256" key="3">
    <source>
        <dbReference type="ARBA" id="ARBA00011048"/>
    </source>
</evidence>
<dbReference type="Proteomes" id="UP000003157">
    <property type="component" value="Unassembled WGS sequence"/>
</dbReference>
<evidence type="ECO:0000256" key="6">
    <source>
        <dbReference type="ARBA" id="ARBA00022723"/>
    </source>
</evidence>
<keyword evidence="5" id="KW-0288">FMN</keyword>
<dbReference type="Gene3D" id="3.40.50.720">
    <property type="entry name" value="NAD(P)-binding Rossmann-like Domain"/>
    <property type="match status" value="1"/>
</dbReference>
<dbReference type="InterPro" id="IPR023753">
    <property type="entry name" value="FAD/NAD-binding_dom"/>
</dbReference>
<evidence type="ECO:0000259" key="10">
    <source>
        <dbReference type="Pfam" id="PF00724"/>
    </source>
</evidence>
<dbReference type="AlphaFoldDB" id="E7GB58"/>
<dbReference type="PRINTS" id="PR00469">
    <property type="entry name" value="PNDRDTASEII"/>
</dbReference>
<protein>
    <submittedName>
        <fullName evidence="12">Uncharacterized protein</fullName>
    </submittedName>
</protein>
<dbReference type="InterPro" id="IPR001155">
    <property type="entry name" value="OxRdtase_FMN_N"/>
</dbReference>
<evidence type="ECO:0000313" key="13">
    <source>
        <dbReference type="Proteomes" id="UP000003157"/>
    </source>
</evidence>
<evidence type="ECO:0000256" key="5">
    <source>
        <dbReference type="ARBA" id="ARBA00022643"/>
    </source>
</evidence>
<comment type="caution">
    <text evidence="12">The sequence shown here is derived from an EMBL/GenBank/DDBJ whole genome shotgun (WGS) entry which is preliminary data.</text>
</comment>
<dbReference type="OrthoDB" id="9772736at2"/>
<dbReference type="InterPro" id="IPR051793">
    <property type="entry name" value="NADH:flavin_oxidoreductase"/>
</dbReference>
<sequence length="629" mass="69331">MKYKNLFTPIKINQTIIKNRIVAAPIGDVFEEKAIGGAGIVVAGHAIVEYGRSSFASPTEPDVFSKYEVEKTVERIRKIHAGGAKASIEIFHGGRYARVLDFAVGPHDEVRKDGVVVKAMDEQMMKEVCDAYANTAKNAMDVGFDMIFLHFGHGWLPAQFLSPLFNKREDEYGGSLENRMKFPKMILETIRNKVGPHFPIDMRISANEWVEGSIEFKDVKTFIKEVEHLIDTVQISAGLDINHEGNVHCITTNFIEHMPNLEYAAQVKKEVSIPVSVVGAVLSPQEADSIIAEGKVDLVAFGRSFIADPSWPNKAMEGRDDDISPCLRCLQCYHISTNHRNVGCSVNPRFMNEDFIPKTFTTSAHRKKVVIIGGGPGGMKAAITASERGHDVTLLEKDSKLGGQLKYISKEFFKEDVKKFYNHLKAQVAKHDILVKTHCEATPSMVKEMNPDAIIIAVGASETIPPIKGIDKKLVISATHALEIEDQLKGNIIILGGGTVGAEIALEQSLIHKNNVSIIELGDELATQGNMLYKIGLRQTMEKCESLTTYLNTQCTEVKDNSVIIKNEAGIIKEIPADKVIVCTGMKSLNILAESFYGITPNVTMIGDCVKPRKIMEAVFEGHSIALNL</sequence>
<keyword evidence="13" id="KW-1185">Reference proteome</keyword>
<evidence type="ECO:0000256" key="2">
    <source>
        <dbReference type="ARBA" id="ARBA00001966"/>
    </source>
</evidence>
<keyword evidence="4" id="KW-0285">Flavoprotein</keyword>
<dbReference type="EMBL" id="ADKX01000033">
    <property type="protein sequence ID" value="EFW04874.1"/>
    <property type="molecule type" value="Genomic_DNA"/>
</dbReference>
<keyword evidence="7" id="KW-0560">Oxidoreductase</keyword>
<dbReference type="SUPFAM" id="SSF51905">
    <property type="entry name" value="FAD/NAD(P)-binding domain"/>
    <property type="match status" value="1"/>
</dbReference>